<dbReference type="InterPro" id="IPR047740">
    <property type="entry name" value="SMEK_dom"/>
</dbReference>
<dbReference type="Pfam" id="PF21941">
    <property type="entry name" value="SMEK_N"/>
    <property type="match status" value="1"/>
</dbReference>
<proteinExistence type="predicted"/>
<dbReference type="EMBL" id="UGMS01000001">
    <property type="protein sequence ID" value="STV71773.1"/>
    <property type="molecule type" value="Genomic_DNA"/>
</dbReference>
<evidence type="ECO:0000259" key="1">
    <source>
        <dbReference type="Pfam" id="PF21941"/>
    </source>
</evidence>
<accession>A0A7H4MZV9</accession>
<dbReference type="NCBIfam" id="NF033859">
    <property type="entry name" value="SMEK_N"/>
    <property type="match status" value="1"/>
</dbReference>
<organism evidence="2 3">
    <name type="scientific">Klebsiella michiganensis</name>
    <dbReference type="NCBI Taxonomy" id="1134687"/>
    <lineage>
        <taxon>Bacteria</taxon>
        <taxon>Pseudomonadati</taxon>
        <taxon>Pseudomonadota</taxon>
        <taxon>Gammaproteobacteria</taxon>
        <taxon>Enterobacterales</taxon>
        <taxon>Enterobacteriaceae</taxon>
        <taxon>Klebsiella/Raoultella group</taxon>
        <taxon>Klebsiella</taxon>
    </lineage>
</organism>
<evidence type="ECO:0000313" key="2">
    <source>
        <dbReference type="EMBL" id="STV71773.1"/>
    </source>
</evidence>
<gene>
    <name evidence="2" type="ORF">NCTC11685_00523</name>
</gene>
<name>A0A7H4MZV9_9ENTR</name>
<dbReference type="AlphaFoldDB" id="A0A7H4MZV9"/>
<comment type="caution">
    <text evidence="2">The sequence shown here is derived from an EMBL/GenBank/DDBJ whole genome shotgun (WGS) entry which is preliminary data.</text>
</comment>
<evidence type="ECO:0000313" key="3">
    <source>
        <dbReference type="Proteomes" id="UP000254863"/>
    </source>
</evidence>
<feature type="domain" description="SMEK" evidence="1">
    <location>
        <begin position="18"/>
        <end position="132"/>
    </location>
</feature>
<dbReference type="Proteomes" id="UP000254863">
    <property type="component" value="Unassembled WGS sequence"/>
</dbReference>
<reference evidence="2 3" key="1">
    <citation type="submission" date="2018-06" db="EMBL/GenBank/DDBJ databases">
        <authorList>
            <consortium name="Pathogen Informatics"/>
            <person name="Doyle S."/>
        </authorList>
    </citation>
    <scope>NUCLEOTIDE SEQUENCE [LARGE SCALE GENOMIC DNA]</scope>
    <source>
        <strain evidence="2 3">NCTC11685</strain>
    </source>
</reference>
<protein>
    <recommendedName>
        <fullName evidence="1">SMEK domain-containing protein</fullName>
    </recommendedName>
</protein>
<sequence>MNIYATKTETFKRFVAGVLSSYSATISNESKLNLQNGTTSSEEALMWLINKAFQKEFEDANKVFKHNYPGIDYVDEHNKIVMQVTATASSKKFGDSIDKTPDWLRKSGYKDFYFFINSTNKRIKYSHQYFNVKVFDINDLISSLCTLETGERHKVVAYLKENFSNWIPLNSSGLFIPQVTSFKRNQSLFNKFIEINKLGLNWNLTDSHKEWLREQCENDLVSSSKKIIRTINVAA</sequence>